<dbReference type="InterPro" id="IPR012334">
    <property type="entry name" value="Pectin_lyas_fold"/>
</dbReference>
<dbReference type="OrthoDB" id="7292168at2"/>
<evidence type="ECO:0000313" key="3">
    <source>
        <dbReference type="Proteomes" id="UP000480854"/>
    </source>
</evidence>
<dbReference type="InterPro" id="IPR006626">
    <property type="entry name" value="PbH1"/>
</dbReference>
<evidence type="ECO:0000259" key="1">
    <source>
        <dbReference type="Pfam" id="PF13229"/>
    </source>
</evidence>
<proteinExistence type="predicted"/>
<dbReference type="Gene3D" id="2.160.20.10">
    <property type="entry name" value="Single-stranded right-handed beta-helix, Pectin lyase-like"/>
    <property type="match status" value="1"/>
</dbReference>
<dbReference type="EMBL" id="QOKW01000020">
    <property type="protein sequence ID" value="KAA0677981.1"/>
    <property type="molecule type" value="Genomic_DNA"/>
</dbReference>
<protein>
    <submittedName>
        <fullName evidence="2">Right-handed parallel beta-helix repeat-containing protein</fullName>
    </submittedName>
</protein>
<dbReference type="PANTHER" id="PTHR36453:SF1">
    <property type="entry name" value="RIGHT HANDED BETA HELIX DOMAIN-CONTAINING PROTEIN"/>
    <property type="match status" value="1"/>
</dbReference>
<dbReference type="SMART" id="SM00710">
    <property type="entry name" value="PbH1"/>
    <property type="match status" value="8"/>
</dbReference>
<reference evidence="2 3" key="1">
    <citation type="submission" date="2018-07" db="EMBL/GenBank/DDBJ databases">
        <title>Genome sequence of Azospirillum sp. ATCC 49961.</title>
        <authorList>
            <person name="Sant'Anna F.H."/>
            <person name="Baldani J.I."/>
            <person name="Zilli J.E."/>
            <person name="Reis V.M."/>
            <person name="Hartmann A."/>
            <person name="Cruz L."/>
            <person name="de Souza E.M."/>
            <person name="de Oliveira Pedrosa F."/>
            <person name="Passaglia L.M.P."/>
        </authorList>
    </citation>
    <scope>NUCLEOTIDE SEQUENCE [LARGE SCALE GENOMIC DNA]</scope>
    <source>
        <strain evidence="2 3">ATCC 49961</strain>
    </source>
</reference>
<comment type="caution">
    <text evidence="2">The sequence shown here is derived from an EMBL/GenBank/DDBJ whole genome shotgun (WGS) entry which is preliminary data.</text>
</comment>
<dbReference type="InterPro" id="IPR039448">
    <property type="entry name" value="Beta_helix"/>
</dbReference>
<dbReference type="SUPFAM" id="SSF51126">
    <property type="entry name" value="Pectin lyase-like"/>
    <property type="match status" value="1"/>
</dbReference>
<dbReference type="Proteomes" id="UP000480854">
    <property type="component" value="Unassembled WGS sequence"/>
</dbReference>
<accession>A0A9W7NG77</accession>
<name>A0A9W7NG77_9PROT</name>
<keyword evidence="3" id="KW-1185">Reference proteome</keyword>
<gene>
    <name evidence="2" type="ORF">DS843_21770</name>
</gene>
<dbReference type="PANTHER" id="PTHR36453">
    <property type="entry name" value="SECRETED PROTEIN-RELATED"/>
    <property type="match status" value="1"/>
</dbReference>
<sequence>MRATPNVTTTFVRGGDYYVAHALELTAADSGRTYAAYSGETPTIHGGHPIANWSSSGAGVWSAALSVPEPGVLDDADLIVGGGRQTMARFPDRTPDNPIEGGWLFADASGPADNPYSSFRFREGDIPTGLDAAGMKVNIYGQRGWENYVLDVKSIDHATNTVHVDGTTWDALGAGSRYYLMNAPAMLNAPKEWYIDGATQKLFFVPEAASFDGHGALLATTDKVISVTGAKGIVFDGISVDGTMSSGVAYAVDRSDDIVIRNAKITNAGVGIHITQSTDTVIVRNEVAQTNGHGILLEHGADRTRVSGNWIHDVGALTKKGSGIWFDASSDNVFSHNSIEDIAKFGIGGGSLESGAALRNVIEYNEIKNTNEETSDGGAIMLINWSQVKTSDVIRYNEISNTKAAGNIGWDGVVSTVFQDPTTKLVSNAIYLDDWASGVEVYGNLLHDNIGGIFVHSGWDNSIHNNIVTRNSGIALAGFEPNWLGEGKSPHAMENNVFSKNIIDLTYPSDGQSGATAVNGATSTVFFDSNVYSGIQSTSFHATPVKMPSGYSGALGEWQDLGYDMHAIVGNPLFKNPAEGDWRLQSNSPAYDVGFTDIAYDQIGVHGYVDPVTI</sequence>
<evidence type="ECO:0000313" key="2">
    <source>
        <dbReference type="EMBL" id="KAA0677981.1"/>
    </source>
</evidence>
<feature type="domain" description="Right handed beta helix" evidence="1">
    <location>
        <begin position="252"/>
        <end position="406"/>
    </location>
</feature>
<dbReference type="Pfam" id="PF13229">
    <property type="entry name" value="Beta_helix"/>
    <property type="match status" value="1"/>
</dbReference>
<dbReference type="AlphaFoldDB" id="A0A9W7NG77"/>
<organism evidence="2 3">
    <name type="scientific">Roseomonas genomospecies 6</name>
    <dbReference type="NCBI Taxonomy" id="214106"/>
    <lineage>
        <taxon>Bacteria</taxon>
        <taxon>Pseudomonadati</taxon>
        <taxon>Pseudomonadota</taxon>
        <taxon>Alphaproteobacteria</taxon>
        <taxon>Acetobacterales</taxon>
        <taxon>Roseomonadaceae</taxon>
        <taxon>Roseomonas</taxon>
    </lineage>
</organism>
<dbReference type="InterPro" id="IPR011050">
    <property type="entry name" value="Pectin_lyase_fold/virulence"/>
</dbReference>